<keyword evidence="6" id="KW-0863">Zinc-finger</keyword>
<evidence type="ECO:0000256" key="9">
    <source>
        <dbReference type="SAM" id="MobiDB-lite"/>
    </source>
</evidence>
<dbReference type="InterPro" id="IPR002867">
    <property type="entry name" value="IBR_dom"/>
</dbReference>
<dbReference type="PANTHER" id="PTHR11685">
    <property type="entry name" value="RBR FAMILY RING FINGER AND IBR DOMAIN-CONTAINING"/>
    <property type="match status" value="1"/>
</dbReference>
<dbReference type="SMART" id="SM00647">
    <property type="entry name" value="IBR"/>
    <property type="match status" value="1"/>
</dbReference>
<dbReference type="AlphaFoldDB" id="A0A9P8MNF7"/>
<dbReference type="Pfam" id="PF01485">
    <property type="entry name" value="IBR"/>
    <property type="match status" value="1"/>
</dbReference>
<evidence type="ECO:0000256" key="8">
    <source>
        <dbReference type="ARBA" id="ARBA00022833"/>
    </source>
</evidence>
<evidence type="ECO:0000256" key="5">
    <source>
        <dbReference type="ARBA" id="ARBA00022737"/>
    </source>
</evidence>
<evidence type="ECO:0000259" key="10">
    <source>
        <dbReference type="PROSITE" id="PS51873"/>
    </source>
</evidence>
<dbReference type="CDD" id="cd20335">
    <property type="entry name" value="BRcat_RBR"/>
    <property type="match status" value="1"/>
</dbReference>
<dbReference type="GO" id="GO:0016567">
    <property type="term" value="P:protein ubiquitination"/>
    <property type="evidence" value="ECO:0007669"/>
    <property type="project" value="InterPro"/>
</dbReference>
<protein>
    <recommendedName>
        <fullName evidence="2">RBR-type E3 ubiquitin transferase</fullName>
        <ecNumber evidence="2">2.3.2.31</ecNumber>
    </recommendedName>
</protein>
<name>A0A9P8MNF7_9HYPO</name>
<evidence type="ECO:0000256" key="4">
    <source>
        <dbReference type="ARBA" id="ARBA00022723"/>
    </source>
</evidence>
<sequence>MAERDFDMESRQLALQLHMEEMESLSRLQKGKQREGDVADIDVAMGIYMRDLQDFVGLDSDQPMYRTRAHAVNREADLVKSIMAEEQQAKRDRDLAQALSGDHPYWSGANAGPSFDEDEPLDAGFYRRLEALRLAPDHSRGESSAQGAARGLASGGGGTRTGTGQCTACAEDHAASDLARCPCSHEYCHDCLTTLFEHATVNESLFPPRCCQQPIPVGDHLDILGSALVNKFRAKEAELSTPNRTYCHFPDCSAFVPPQSIKNGVAYCVRCHGQTCVTCKGQRHATDTECPQDEATKDVLRLGQENGWKRCYNCHRMVELDFGCNHMRCICQAEFCDACGQRWRTCSCPMWQENNLAARAEQVADRDANNRQLQGDRRVEVVERAAANLADDGDNYNDDYNNYHDWEARIGDGAYRQCRYNRL</sequence>
<evidence type="ECO:0000256" key="3">
    <source>
        <dbReference type="ARBA" id="ARBA00022679"/>
    </source>
</evidence>
<evidence type="ECO:0000256" key="2">
    <source>
        <dbReference type="ARBA" id="ARBA00012251"/>
    </source>
</evidence>
<evidence type="ECO:0000256" key="7">
    <source>
        <dbReference type="ARBA" id="ARBA00022786"/>
    </source>
</evidence>
<dbReference type="InterPro" id="IPR017907">
    <property type="entry name" value="Znf_RING_CS"/>
</dbReference>
<dbReference type="GO" id="GO:0008270">
    <property type="term" value="F:zinc ion binding"/>
    <property type="evidence" value="ECO:0007669"/>
    <property type="project" value="UniProtKB-KW"/>
</dbReference>
<dbReference type="InterPro" id="IPR044066">
    <property type="entry name" value="TRIAD_supradom"/>
</dbReference>
<dbReference type="EMBL" id="JAIZPD010000016">
    <property type="protein sequence ID" value="KAH0958290.1"/>
    <property type="molecule type" value="Genomic_DNA"/>
</dbReference>
<comment type="caution">
    <text evidence="11">The sequence shown here is derived from an EMBL/GenBank/DDBJ whole genome shotgun (WGS) entry which is preliminary data.</text>
</comment>
<keyword evidence="12" id="KW-1185">Reference proteome</keyword>
<feature type="region of interest" description="Disordered" evidence="9">
    <location>
        <begin position="137"/>
        <end position="159"/>
    </location>
</feature>
<evidence type="ECO:0000256" key="6">
    <source>
        <dbReference type="ARBA" id="ARBA00022771"/>
    </source>
</evidence>
<dbReference type="GO" id="GO:0061630">
    <property type="term" value="F:ubiquitin protein ligase activity"/>
    <property type="evidence" value="ECO:0007669"/>
    <property type="project" value="UniProtKB-EC"/>
</dbReference>
<comment type="catalytic activity">
    <reaction evidence="1">
        <text>[E2 ubiquitin-conjugating enzyme]-S-ubiquitinyl-L-cysteine + [acceptor protein]-L-lysine = [E2 ubiquitin-conjugating enzyme]-L-cysteine + [acceptor protein]-N(6)-ubiquitinyl-L-lysine.</text>
        <dbReference type="EC" id="2.3.2.31"/>
    </reaction>
</comment>
<evidence type="ECO:0000256" key="1">
    <source>
        <dbReference type="ARBA" id="ARBA00001798"/>
    </source>
</evidence>
<dbReference type="SUPFAM" id="SSF57850">
    <property type="entry name" value="RING/U-box"/>
    <property type="match status" value="2"/>
</dbReference>
<proteinExistence type="predicted"/>
<keyword evidence="7" id="KW-0833">Ubl conjugation pathway</keyword>
<feature type="domain" description="RING-type" evidence="10">
    <location>
        <begin position="162"/>
        <end position="358"/>
    </location>
</feature>
<dbReference type="PROSITE" id="PS51873">
    <property type="entry name" value="TRIAD"/>
    <property type="match status" value="1"/>
</dbReference>
<accession>A0A9P8MNF7</accession>
<dbReference type="OrthoDB" id="10009520at2759"/>
<keyword evidence="5" id="KW-0677">Repeat</keyword>
<dbReference type="Gene3D" id="1.20.120.1750">
    <property type="match status" value="1"/>
</dbReference>
<dbReference type="Proteomes" id="UP000824596">
    <property type="component" value="Unassembled WGS sequence"/>
</dbReference>
<keyword evidence="8" id="KW-0862">Zinc</keyword>
<dbReference type="EC" id="2.3.2.31" evidence="2"/>
<dbReference type="CDD" id="cd22584">
    <property type="entry name" value="Rcat_RBR_unk"/>
    <property type="match status" value="1"/>
</dbReference>
<evidence type="ECO:0000313" key="11">
    <source>
        <dbReference type="EMBL" id="KAH0958290.1"/>
    </source>
</evidence>
<dbReference type="PROSITE" id="PS00518">
    <property type="entry name" value="ZF_RING_1"/>
    <property type="match status" value="1"/>
</dbReference>
<keyword evidence="3" id="KW-0808">Transferase</keyword>
<dbReference type="GeneID" id="68359720"/>
<reference evidence="11" key="1">
    <citation type="submission" date="2021-09" db="EMBL/GenBank/DDBJ databases">
        <title>A high-quality genome of the endoparasitic fungus Hirsutella rhossiliensis with a comparison of Hirsutella genomes reveals transposable elements contributing to genome size variation.</title>
        <authorList>
            <person name="Lin R."/>
            <person name="Jiao Y."/>
            <person name="Sun X."/>
            <person name="Ling J."/>
            <person name="Xie B."/>
            <person name="Cheng X."/>
        </authorList>
    </citation>
    <scope>NUCLEOTIDE SEQUENCE</scope>
    <source>
        <strain evidence="11">HR02</strain>
    </source>
</reference>
<evidence type="ECO:0000313" key="12">
    <source>
        <dbReference type="Proteomes" id="UP000824596"/>
    </source>
</evidence>
<organism evidence="11 12">
    <name type="scientific">Hirsutella rhossiliensis</name>
    <dbReference type="NCBI Taxonomy" id="111463"/>
    <lineage>
        <taxon>Eukaryota</taxon>
        <taxon>Fungi</taxon>
        <taxon>Dikarya</taxon>
        <taxon>Ascomycota</taxon>
        <taxon>Pezizomycotina</taxon>
        <taxon>Sordariomycetes</taxon>
        <taxon>Hypocreomycetidae</taxon>
        <taxon>Hypocreales</taxon>
        <taxon>Ophiocordycipitaceae</taxon>
        <taxon>Hirsutella</taxon>
    </lineage>
</organism>
<keyword evidence="4" id="KW-0479">Metal-binding</keyword>
<gene>
    <name evidence="11" type="ORF">HRG_10591</name>
</gene>
<dbReference type="RefSeq" id="XP_044715804.1">
    <property type="nucleotide sequence ID" value="XM_044869062.1"/>
</dbReference>
<dbReference type="InterPro" id="IPR031127">
    <property type="entry name" value="E3_UB_ligase_RBR"/>
</dbReference>